<dbReference type="UniPathway" id="UPA00588">
    <property type="reaction ID" value="UER00649"/>
</dbReference>
<keyword evidence="2 6" id="KW-0545">Nucleotide biosynthesis</keyword>
<comment type="function">
    <text evidence="6">Catalyzes the reversible transfer of the terminal phosphate group between ATP and AMP. Plays an important role in cellular energy homeostasis and in adenine nucleotide metabolism.</text>
</comment>
<dbReference type="PRINTS" id="PR00094">
    <property type="entry name" value="ADENYLTKNASE"/>
</dbReference>
<comment type="similarity">
    <text evidence="6 7">Belongs to the adenylate kinase family.</text>
</comment>
<dbReference type="PATRIC" id="fig|1183438.3.peg.2656"/>
<dbReference type="NCBIfam" id="TIGR01351">
    <property type="entry name" value="adk"/>
    <property type="match status" value="1"/>
</dbReference>
<dbReference type="RefSeq" id="WP_023174151.1">
    <property type="nucleotide sequence ID" value="NC_022600.1"/>
</dbReference>
<dbReference type="Pfam" id="PF00406">
    <property type="entry name" value="ADK"/>
    <property type="match status" value="1"/>
</dbReference>
<dbReference type="OrthoDB" id="9805030at2"/>
<feature type="binding site" evidence="6">
    <location>
        <position position="95"/>
    </location>
    <ligand>
        <name>AMP</name>
        <dbReference type="ChEBI" id="CHEBI:456215"/>
    </ligand>
</feature>
<evidence type="ECO:0000256" key="5">
    <source>
        <dbReference type="ARBA" id="ARBA00022840"/>
    </source>
</evidence>
<comment type="caution">
    <text evidence="6">Lacks conserved residue(s) required for the propagation of feature annotation.</text>
</comment>
<dbReference type="InterPro" id="IPR000850">
    <property type="entry name" value="Adenylat/UMP-CMP_kin"/>
</dbReference>
<dbReference type="GO" id="GO:0005737">
    <property type="term" value="C:cytoplasm"/>
    <property type="evidence" value="ECO:0007669"/>
    <property type="project" value="UniProtKB-SubCell"/>
</dbReference>
<dbReference type="EC" id="2.7.4.3" evidence="6 8"/>
<dbReference type="PROSITE" id="PS00113">
    <property type="entry name" value="ADENYLATE_KINASE"/>
    <property type="match status" value="1"/>
</dbReference>
<protein>
    <recommendedName>
        <fullName evidence="6 8">Adenylate kinase</fullName>
        <shortName evidence="6">AK</shortName>
        <ecNumber evidence="6 8">2.7.4.3</ecNumber>
    </recommendedName>
    <alternativeName>
        <fullName evidence="6">ATP-AMP transphosphorylase</fullName>
    </alternativeName>
    <alternativeName>
        <fullName evidence="6">ATP:AMP phosphotransferase</fullName>
    </alternativeName>
    <alternativeName>
        <fullName evidence="6">Adenylate monophosphate kinase</fullName>
    </alternativeName>
</protein>
<feature type="region of interest" description="NMP" evidence="6">
    <location>
        <begin position="33"/>
        <end position="62"/>
    </location>
</feature>
<dbReference type="Proteomes" id="UP000017396">
    <property type="component" value="Chromosome"/>
</dbReference>
<dbReference type="FunFam" id="3.40.50.300:FF:000106">
    <property type="entry name" value="Adenylate kinase mitochondrial"/>
    <property type="match status" value="1"/>
</dbReference>
<comment type="subcellular location">
    <subcellularLocation>
        <location evidence="6 8">Cytoplasm</location>
    </subcellularLocation>
</comment>
<dbReference type="SUPFAM" id="SSF52540">
    <property type="entry name" value="P-loop containing nucleoside triphosphate hydrolases"/>
    <property type="match status" value="1"/>
</dbReference>
<comment type="domain">
    <text evidence="6">Consists of three domains, a large central CORE domain and two small peripheral domains, NMPbind and LID, which undergo movements during catalysis. The LID domain closes over the site of phosphoryl transfer upon ATP binding. Assembling and dissambling the active center during each catalytic cycle provides an effective means to prevent ATP hydrolysis.</text>
</comment>
<feature type="binding site" evidence="6">
    <location>
        <position position="206"/>
    </location>
    <ligand>
        <name>ATP</name>
        <dbReference type="ChEBI" id="CHEBI:30616"/>
    </ligand>
</feature>
<dbReference type="CDD" id="cd01428">
    <property type="entry name" value="ADK"/>
    <property type="match status" value="1"/>
</dbReference>
<evidence type="ECO:0000256" key="8">
    <source>
        <dbReference type="RuleBase" id="RU003331"/>
    </source>
</evidence>
<reference evidence="9 10" key="1">
    <citation type="journal article" date="2013" name="PLoS ONE">
        <title>Cultivation and Complete Genome Sequencing of Gloeobacter kilaueensis sp. nov., from a Lava Cave in Kilauea Caldera, Hawai'i.</title>
        <authorList>
            <person name="Saw J.H."/>
            <person name="Schatz M."/>
            <person name="Brown M.V."/>
            <person name="Kunkel D.D."/>
            <person name="Foster J.S."/>
            <person name="Shick H."/>
            <person name="Christensen S."/>
            <person name="Hou S."/>
            <person name="Wan X."/>
            <person name="Donachie S.P."/>
        </authorList>
    </citation>
    <scope>NUCLEOTIDE SEQUENCE [LARGE SCALE GENOMIC DNA]</scope>
    <source>
        <strain evidence="10">JS</strain>
    </source>
</reference>
<dbReference type="NCBIfam" id="NF011100">
    <property type="entry name" value="PRK14527.1"/>
    <property type="match status" value="1"/>
</dbReference>
<feature type="binding site" evidence="6">
    <location>
        <position position="167"/>
    </location>
    <ligand>
        <name>AMP</name>
        <dbReference type="ChEBI" id="CHEBI:456215"/>
    </ligand>
</feature>
<feature type="binding site" evidence="6">
    <location>
        <position position="130"/>
    </location>
    <ligand>
        <name>ATP</name>
        <dbReference type="ChEBI" id="CHEBI:30616"/>
    </ligand>
</feature>
<gene>
    <name evidence="6 9" type="primary">adk</name>
    <name evidence="9" type="ORF">GKIL_2698</name>
</gene>
<dbReference type="GO" id="GO:0044209">
    <property type="term" value="P:AMP salvage"/>
    <property type="evidence" value="ECO:0007669"/>
    <property type="project" value="UniProtKB-UniRule"/>
</dbReference>
<evidence type="ECO:0000256" key="6">
    <source>
        <dbReference type="HAMAP-Rule" id="MF_00235"/>
    </source>
</evidence>
<dbReference type="eggNOG" id="COG0563">
    <property type="taxonomic scope" value="Bacteria"/>
</dbReference>
<dbReference type="InterPro" id="IPR027417">
    <property type="entry name" value="P-loop_NTPase"/>
</dbReference>
<dbReference type="Gene3D" id="3.40.50.300">
    <property type="entry name" value="P-loop containing nucleotide triphosphate hydrolases"/>
    <property type="match status" value="1"/>
</dbReference>
<feature type="binding site" evidence="6">
    <location>
        <position position="178"/>
    </location>
    <ligand>
        <name>AMP</name>
        <dbReference type="ChEBI" id="CHEBI:456215"/>
    </ligand>
</feature>
<dbReference type="HOGENOM" id="CLU_032354_1_2_3"/>
<feature type="binding site" evidence="6">
    <location>
        <begin position="13"/>
        <end position="18"/>
    </location>
    <ligand>
        <name>ATP</name>
        <dbReference type="ChEBI" id="CHEBI:30616"/>
    </ligand>
</feature>
<evidence type="ECO:0000256" key="7">
    <source>
        <dbReference type="RuleBase" id="RU003330"/>
    </source>
</evidence>
<dbReference type="NCBIfam" id="NF001380">
    <property type="entry name" value="PRK00279.1-2"/>
    <property type="match status" value="1"/>
</dbReference>
<feature type="binding site" evidence="6">
    <location>
        <begin position="60"/>
        <end position="62"/>
    </location>
    <ligand>
        <name>AMP</name>
        <dbReference type="ChEBI" id="CHEBI:456215"/>
    </ligand>
</feature>
<dbReference type="InterPro" id="IPR006259">
    <property type="entry name" value="Adenyl_kin_sub"/>
</dbReference>
<comment type="subunit">
    <text evidence="6 8">Monomer.</text>
</comment>
<dbReference type="EMBL" id="CP003587">
    <property type="protein sequence ID" value="AGY58944.1"/>
    <property type="molecule type" value="Genomic_DNA"/>
</dbReference>
<keyword evidence="4 6" id="KW-0418">Kinase</keyword>
<dbReference type="STRING" id="1183438.GKIL_2698"/>
<keyword evidence="10" id="KW-1185">Reference proteome</keyword>
<dbReference type="HAMAP" id="MF_00235">
    <property type="entry name" value="Adenylate_kinase_Adk"/>
    <property type="match status" value="1"/>
</dbReference>
<evidence type="ECO:0000256" key="2">
    <source>
        <dbReference type="ARBA" id="ARBA00022727"/>
    </source>
</evidence>
<keyword evidence="5 6" id="KW-0067">ATP-binding</keyword>
<feature type="binding site" evidence="6">
    <location>
        <position position="34"/>
    </location>
    <ligand>
        <name>AMP</name>
        <dbReference type="ChEBI" id="CHEBI:456215"/>
    </ligand>
</feature>
<proteinExistence type="inferred from homology"/>
<keyword evidence="6" id="KW-0963">Cytoplasm</keyword>
<name>U5QMX1_GLOK1</name>
<evidence type="ECO:0000256" key="1">
    <source>
        <dbReference type="ARBA" id="ARBA00022679"/>
    </source>
</evidence>
<dbReference type="GO" id="GO:0005524">
    <property type="term" value="F:ATP binding"/>
    <property type="evidence" value="ECO:0007669"/>
    <property type="project" value="UniProtKB-UniRule"/>
</dbReference>
<dbReference type="InterPro" id="IPR033690">
    <property type="entry name" value="Adenylat_kinase_CS"/>
</dbReference>
<keyword evidence="1 6" id="KW-0808">Transferase</keyword>
<evidence type="ECO:0000256" key="4">
    <source>
        <dbReference type="ARBA" id="ARBA00022777"/>
    </source>
</evidence>
<feature type="binding site" evidence="6">
    <location>
        <begin position="88"/>
        <end position="91"/>
    </location>
    <ligand>
        <name>AMP</name>
        <dbReference type="ChEBI" id="CHEBI:456215"/>
    </ligand>
</feature>
<comment type="catalytic activity">
    <reaction evidence="6 8">
        <text>AMP + ATP = 2 ADP</text>
        <dbReference type="Rhea" id="RHEA:12973"/>
        <dbReference type="ChEBI" id="CHEBI:30616"/>
        <dbReference type="ChEBI" id="CHEBI:456215"/>
        <dbReference type="ChEBI" id="CHEBI:456216"/>
        <dbReference type="EC" id="2.7.4.3"/>
    </reaction>
</comment>
<comment type="pathway">
    <text evidence="6">Purine metabolism; AMP biosynthesis via salvage pathway; AMP from ADP: step 1/1.</text>
</comment>
<organism evidence="9 10">
    <name type="scientific">Gloeobacter kilaueensis (strain ATCC BAA-2537 / CCAP 1431/1 / ULC 316 / JS1)</name>
    <dbReference type="NCBI Taxonomy" id="1183438"/>
    <lineage>
        <taxon>Bacteria</taxon>
        <taxon>Bacillati</taxon>
        <taxon>Cyanobacteriota</taxon>
        <taxon>Cyanophyceae</taxon>
        <taxon>Gloeobacterales</taxon>
        <taxon>Gloeobacteraceae</taxon>
        <taxon>Gloeobacter</taxon>
    </lineage>
</organism>
<feature type="binding site" evidence="6">
    <location>
        <begin position="139"/>
        <end position="140"/>
    </location>
    <ligand>
        <name>ATP</name>
        <dbReference type="ChEBI" id="CHEBI:30616"/>
    </ligand>
</feature>
<evidence type="ECO:0000313" key="9">
    <source>
        <dbReference type="EMBL" id="AGY58944.1"/>
    </source>
</evidence>
<dbReference type="NCBIfam" id="NF001381">
    <property type="entry name" value="PRK00279.1-3"/>
    <property type="match status" value="1"/>
</dbReference>
<sequence length="220" mass="24196">MPIRRLILLGAPGAGKGTQAQKLMADLAIPQISTGDILRAAISRGTALGQEAKTYMERGVLVPDEVVIGLVEQRLAEADAATGWILDGFPRTPVQAEALDALLVGLGQPLEAVVLIDVPEAQLIERLTGRRSCAICKRIYHLRFNPPPPGPPYPSEHPDRPCELVQRPDDALEVVSKRQAVYRQSTEPLIAYYREQKKLQVLDGDRPPEIVYSELRRLLG</sequence>
<keyword evidence="3 6" id="KW-0547">Nucleotide-binding</keyword>
<accession>U5QMX1</accession>
<feature type="binding site" evidence="6">
    <location>
        <position position="39"/>
    </location>
    <ligand>
        <name>AMP</name>
        <dbReference type="ChEBI" id="CHEBI:456215"/>
    </ligand>
</feature>
<dbReference type="AlphaFoldDB" id="U5QMX1"/>
<dbReference type="GO" id="GO:0004017">
    <property type="term" value="F:AMP kinase activity"/>
    <property type="evidence" value="ECO:0007669"/>
    <property type="project" value="UniProtKB-UniRule"/>
</dbReference>
<evidence type="ECO:0000256" key="3">
    <source>
        <dbReference type="ARBA" id="ARBA00022741"/>
    </source>
</evidence>
<dbReference type="PANTHER" id="PTHR23359">
    <property type="entry name" value="NUCLEOTIDE KINASE"/>
    <property type="match status" value="1"/>
</dbReference>
<dbReference type="KEGG" id="glj:GKIL_2698"/>
<evidence type="ECO:0000313" key="10">
    <source>
        <dbReference type="Proteomes" id="UP000017396"/>
    </source>
</evidence>